<dbReference type="GO" id="GO:0008061">
    <property type="term" value="F:chitin binding"/>
    <property type="evidence" value="ECO:0007669"/>
    <property type="project" value="UniProtKB-KW"/>
</dbReference>
<dbReference type="SMART" id="SM00494">
    <property type="entry name" value="ChtBD2"/>
    <property type="match status" value="3"/>
</dbReference>
<feature type="domain" description="Chitin-binding type-2" evidence="7">
    <location>
        <begin position="83"/>
        <end position="137"/>
    </location>
</feature>
<gene>
    <name evidence="8" type="ORF">Fcan01_12971</name>
</gene>
<dbReference type="Pfam" id="PF01607">
    <property type="entry name" value="CBM_14"/>
    <property type="match status" value="3"/>
</dbReference>
<evidence type="ECO:0000256" key="3">
    <source>
        <dbReference type="ARBA" id="ARBA00022737"/>
    </source>
</evidence>
<dbReference type="OrthoDB" id="9987187at2759"/>
<dbReference type="EMBL" id="LNIX01000007">
    <property type="protein sequence ID" value="OXA52342.1"/>
    <property type="molecule type" value="Genomic_DNA"/>
</dbReference>
<dbReference type="AlphaFoldDB" id="A0A226E3N9"/>
<keyword evidence="9" id="KW-1185">Reference proteome</keyword>
<evidence type="ECO:0000256" key="4">
    <source>
        <dbReference type="ARBA" id="ARBA00023157"/>
    </source>
</evidence>
<dbReference type="PANTHER" id="PTHR23301">
    <property type="entry name" value="CHITIN BINDING PERITROPHIN-A"/>
    <property type="match status" value="1"/>
</dbReference>
<organism evidence="8 9">
    <name type="scientific">Folsomia candida</name>
    <name type="common">Springtail</name>
    <dbReference type="NCBI Taxonomy" id="158441"/>
    <lineage>
        <taxon>Eukaryota</taxon>
        <taxon>Metazoa</taxon>
        <taxon>Ecdysozoa</taxon>
        <taxon>Arthropoda</taxon>
        <taxon>Hexapoda</taxon>
        <taxon>Collembola</taxon>
        <taxon>Entomobryomorpha</taxon>
        <taxon>Isotomoidea</taxon>
        <taxon>Isotomidae</taxon>
        <taxon>Proisotominae</taxon>
        <taxon>Folsomia</taxon>
    </lineage>
</organism>
<accession>A0A226E3N9</accession>
<evidence type="ECO:0000259" key="7">
    <source>
        <dbReference type="PROSITE" id="PS50940"/>
    </source>
</evidence>
<keyword evidence="2" id="KW-0732">Signal</keyword>
<dbReference type="Gene3D" id="2.170.140.10">
    <property type="entry name" value="Chitin binding domain"/>
    <property type="match status" value="3"/>
</dbReference>
<feature type="region of interest" description="Disordered" evidence="6">
    <location>
        <begin position="224"/>
        <end position="257"/>
    </location>
</feature>
<name>A0A226E3N9_FOLCA</name>
<keyword evidence="3" id="KW-0677">Repeat</keyword>
<evidence type="ECO:0000256" key="1">
    <source>
        <dbReference type="ARBA" id="ARBA00022669"/>
    </source>
</evidence>
<dbReference type="PROSITE" id="PS50940">
    <property type="entry name" value="CHIT_BIND_II"/>
    <property type="match status" value="3"/>
</dbReference>
<keyword evidence="1" id="KW-0147">Chitin-binding</keyword>
<dbReference type="GO" id="GO:0005576">
    <property type="term" value="C:extracellular region"/>
    <property type="evidence" value="ECO:0007669"/>
    <property type="project" value="InterPro"/>
</dbReference>
<dbReference type="PANTHER" id="PTHR23301:SF0">
    <property type="entry name" value="CHITIN-BINDING TYPE-2 DOMAIN-CONTAINING PROTEIN-RELATED"/>
    <property type="match status" value="1"/>
</dbReference>
<feature type="compositionally biased region" description="Low complexity" evidence="6">
    <location>
        <begin position="224"/>
        <end position="251"/>
    </location>
</feature>
<dbReference type="SUPFAM" id="SSF57625">
    <property type="entry name" value="Invertebrate chitin-binding proteins"/>
    <property type="match status" value="3"/>
</dbReference>
<dbReference type="InterPro" id="IPR051940">
    <property type="entry name" value="Chitin_bind-dev_reg"/>
</dbReference>
<evidence type="ECO:0000256" key="6">
    <source>
        <dbReference type="SAM" id="MobiDB-lite"/>
    </source>
</evidence>
<keyword evidence="4" id="KW-1015">Disulfide bond</keyword>
<proteinExistence type="predicted"/>
<evidence type="ECO:0000313" key="8">
    <source>
        <dbReference type="EMBL" id="OXA52342.1"/>
    </source>
</evidence>
<dbReference type="Proteomes" id="UP000198287">
    <property type="component" value="Unassembled WGS sequence"/>
</dbReference>
<reference evidence="8 9" key="1">
    <citation type="submission" date="2015-12" db="EMBL/GenBank/DDBJ databases">
        <title>The genome of Folsomia candida.</title>
        <authorList>
            <person name="Faddeeva A."/>
            <person name="Derks M.F."/>
            <person name="Anvar Y."/>
            <person name="Smit S."/>
            <person name="Van Straalen N."/>
            <person name="Roelofs D."/>
        </authorList>
    </citation>
    <scope>NUCLEOTIDE SEQUENCE [LARGE SCALE GENOMIC DNA]</scope>
    <source>
        <strain evidence="8 9">VU population</strain>
        <tissue evidence="8">Whole body</tissue>
    </source>
</reference>
<comment type="caution">
    <text evidence="8">The sequence shown here is derived from an EMBL/GenBank/DDBJ whole genome shotgun (WGS) entry which is preliminary data.</text>
</comment>
<feature type="domain" description="Chitin-binding type-2" evidence="7">
    <location>
        <begin position="252"/>
        <end position="308"/>
    </location>
</feature>
<feature type="domain" description="Chitin-binding type-2" evidence="7">
    <location>
        <begin position="163"/>
        <end position="221"/>
    </location>
</feature>
<evidence type="ECO:0000313" key="9">
    <source>
        <dbReference type="Proteomes" id="UP000198287"/>
    </source>
</evidence>
<keyword evidence="5" id="KW-0325">Glycoprotein</keyword>
<protein>
    <submittedName>
        <fullName evidence="8">Putative chitinase 3</fullName>
    </submittedName>
</protein>
<dbReference type="STRING" id="158441.A0A226E3N9"/>
<sequence>MNDQNLMEFANVIRLLSCNPYVQFDKIDVRLLYHLLSQITTKYWLIANVPINYKLNLVSIKMNKLLLNCFTILLAFSGVLAQEEPCPDGHNFWPDPDCRFYLVCQVPPIRLQCPNELYWNQDLLVCDYPENVPECVGGTRPPTGTSTTTATTTTEIITTDNPSGPCRPEGVHSVPHPELCHAYYICVDGELTEPYHECPDGFYFDPNLEECNFASEVDCEYGPTPTTSQSTITTTPAGTTTISSGTTTTPPVNECPPEGEHQLPYPGDCSIYIKCVEGFPILLRCPEGSLFDIVDRICKPEGIAVCSNIFYKGQF</sequence>
<dbReference type="InterPro" id="IPR002557">
    <property type="entry name" value="Chitin-bd_dom"/>
</dbReference>
<dbReference type="InterPro" id="IPR036508">
    <property type="entry name" value="Chitin-bd_dom_sf"/>
</dbReference>
<evidence type="ECO:0000256" key="2">
    <source>
        <dbReference type="ARBA" id="ARBA00022729"/>
    </source>
</evidence>
<evidence type="ECO:0000256" key="5">
    <source>
        <dbReference type="ARBA" id="ARBA00023180"/>
    </source>
</evidence>